<proteinExistence type="predicted"/>
<gene>
    <name evidence="1" type="ORF">RRG08_016084</name>
</gene>
<evidence type="ECO:0000313" key="1">
    <source>
        <dbReference type="EMBL" id="KAK3772673.1"/>
    </source>
</evidence>
<sequence length="88" mass="9793">MGVFSRTAGLSPRKLNASLCSRLLQFAPVSDCCEGQRVQNSSKSLPARSPLINGGQKFPESSHIFSLPSRFFFPTSVRLSHRQWSHTE</sequence>
<dbReference type="EMBL" id="JAWDGP010003608">
    <property type="protein sequence ID" value="KAK3772673.1"/>
    <property type="molecule type" value="Genomic_DNA"/>
</dbReference>
<keyword evidence="2" id="KW-1185">Reference proteome</keyword>
<accession>A0AAE0ZND5</accession>
<protein>
    <submittedName>
        <fullName evidence="1">Uncharacterized protein</fullName>
    </submittedName>
</protein>
<dbReference type="Proteomes" id="UP001283361">
    <property type="component" value="Unassembled WGS sequence"/>
</dbReference>
<comment type="caution">
    <text evidence="1">The sequence shown here is derived from an EMBL/GenBank/DDBJ whole genome shotgun (WGS) entry which is preliminary data.</text>
</comment>
<name>A0AAE0ZND5_9GAST</name>
<dbReference type="AlphaFoldDB" id="A0AAE0ZND5"/>
<reference evidence="1" key="1">
    <citation type="journal article" date="2023" name="G3 (Bethesda)">
        <title>A reference genome for the long-term kleptoplast-retaining sea slug Elysia crispata morphotype clarki.</title>
        <authorList>
            <person name="Eastman K.E."/>
            <person name="Pendleton A.L."/>
            <person name="Shaikh M.A."/>
            <person name="Suttiyut T."/>
            <person name="Ogas R."/>
            <person name="Tomko P."/>
            <person name="Gavelis G."/>
            <person name="Widhalm J.R."/>
            <person name="Wisecaver J.H."/>
        </authorList>
    </citation>
    <scope>NUCLEOTIDE SEQUENCE</scope>
    <source>
        <strain evidence="1">ECLA1</strain>
    </source>
</reference>
<organism evidence="1 2">
    <name type="scientific">Elysia crispata</name>
    <name type="common">lettuce slug</name>
    <dbReference type="NCBI Taxonomy" id="231223"/>
    <lineage>
        <taxon>Eukaryota</taxon>
        <taxon>Metazoa</taxon>
        <taxon>Spiralia</taxon>
        <taxon>Lophotrochozoa</taxon>
        <taxon>Mollusca</taxon>
        <taxon>Gastropoda</taxon>
        <taxon>Heterobranchia</taxon>
        <taxon>Euthyneura</taxon>
        <taxon>Panpulmonata</taxon>
        <taxon>Sacoglossa</taxon>
        <taxon>Placobranchoidea</taxon>
        <taxon>Plakobranchidae</taxon>
        <taxon>Elysia</taxon>
    </lineage>
</organism>
<evidence type="ECO:0000313" key="2">
    <source>
        <dbReference type="Proteomes" id="UP001283361"/>
    </source>
</evidence>